<reference evidence="2 3" key="1">
    <citation type="submission" date="2020-05" db="EMBL/GenBank/DDBJ databases">
        <title>Genome Sequencing of Type Strains.</title>
        <authorList>
            <person name="Lemaire J.F."/>
            <person name="Inderbitzin P."/>
            <person name="Gregorio O.A."/>
            <person name="Collins S.B."/>
            <person name="Wespe N."/>
            <person name="Knight-Connoni V."/>
        </authorList>
    </citation>
    <scope>NUCLEOTIDE SEQUENCE [LARGE SCALE GENOMIC DNA]</scope>
    <source>
        <strain evidence="2 3">LMG 21957</strain>
    </source>
</reference>
<dbReference type="Pfam" id="PF01636">
    <property type="entry name" value="APH"/>
    <property type="match status" value="1"/>
</dbReference>
<name>A0A7Y6EV46_9BACL</name>
<keyword evidence="3" id="KW-1185">Reference proteome</keyword>
<evidence type="ECO:0000313" key="3">
    <source>
        <dbReference type="Proteomes" id="UP000526125"/>
    </source>
</evidence>
<dbReference type="Gene3D" id="3.30.200.20">
    <property type="entry name" value="Phosphorylase Kinase, domain 1"/>
    <property type="match status" value="1"/>
</dbReference>
<gene>
    <name evidence="2" type="ORF">HP552_09395</name>
</gene>
<dbReference type="PROSITE" id="PS50011">
    <property type="entry name" value="PROTEIN_KINASE_DOM"/>
    <property type="match status" value="1"/>
</dbReference>
<protein>
    <submittedName>
        <fullName evidence="2">Phosphotransferase</fullName>
    </submittedName>
</protein>
<sequence length="291" mass="33394">MTDLDFVADHYDIGKILSRKALQKGSSSNAMLIHATTGKYVLRELRNEQQALSEHELYKVLASVRISPNMLQARGGLPYILYNHKIYNLQTYIDHTIPHDQVRVDFARLGKVISNFHQFTEHLDVPQQEDRFALPQLWSEVSAKVNNSLSEEIRALAGHTEQCMEYNMEYSAVIHGDLGIWNLLFTEEAVQIIDMGEVRRGNHHFDLAAVLTSTIRPSVTVRELETIVADFERGYVQGDVVFNRGELFQQIHVWMLRGLLAVIRERGIVPQTIPYVRRNLEVLQTFNAILN</sequence>
<feature type="domain" description="Protein kinase" evidence="1">
    <location>
        <begin position="1"/>
        <end position="291"/>
    </location>
</feature>
<dbReference type="AlphaFoldDB" id="A0A7Y6EV46"/>
<dbReference type="RefSeq" id="WP_175395259.1">
    <property type="nucleotide sequence ID" value="NZ_JABMCB010000170.1"/>
</dbReference>
<dbReference type="SUPFAM" id="SSF56112">
    <property type="entry name" value="Protein kinase-like (PK-like)"/>
    <property type="match status" value="1"/>
</dbReference>
<dbReference type="InterPro" id="IPR002575">
    <property type="entry name" value="Aminoglycoside_PTrfase"/>
</dbReference>
<dbReference type="EMBL" id="JABMCB010000170">
    <property type="protein sequence ID" value="NUU75443.1"/>
    <property type="molecule type" value="Genomic_DNA"/>
</dbReference>
<dbReference type="Proteomes" id="UP000526125">
    <property type="component" value="Unassembled WGS sequence"/>
</dbReference>
<evidence type="ECO:0000313" key="2">
    <source>
        <dbReference type="EMBL" id="NUU75443.1"/>
    </source>
</evidence>
<dbReference type="InterPro" id="IPR011009">
    <property type="entry name" value="Kinase-like_dom_sf"/>
</dbReference>
<keyword evidence="2" id="KW-0808">Transferase</keyword>
<dbReference type="Gene3D" id="3.90.1200.10">
    <property type="match status" value="1"/>
</dbReference>
<dbReference type="InterPro" id="IPR000719">
    <property type="entry name" value="Prot_kinase_dom"/>
</dbReference>
<evidence type="ECO:0000259" key="1">
    <source>
        <dbReference type="PROSITE" id="PS50011"/>
    </source>
</evidence>
<organism evidence="2 3">
    <name type="scientific">Paenibacillus xylanilyticus</name>
    <dbReference type="NCBI Taxonomy" id="248903"/>
    <lineage>
        <taxon>Bacteria</taxon>
        <taxon>Bacillati</taxon>
        <taxon>Bacillota</taxon>
        <taxon>Bacilli</taxon>
        <taxon>Bacillales</taxon>
        <taxon>Paenibacillaceae</taxon>
        <taxon>Paenibacillus</taxon>
    </lineage>
</organism>
<dbReference type="GO" id="GO:0005524">
    <property type="term" value="F:ATP binding"/>
    <property type="evidence" value="ECO:0007669"/>
    <property type="project" value="InterPro"/>
</dbReference>
<dbReference type="GO" id="GO:0004672">
    <property type="term" value="F:protein kinase activity"/>
    <property type="evidence" value="ECO:0007669"/>
    <property type="project" value="InterPro"/>
</dbReference>
<accession>A0A7Y6EV46</accession>
<comment type="caution">
    <text evidence="2">The sequence shown here is derived from an EMBL/GenBank/DDBJ whole genome shotgun (WGS) entry which is preliminary data.</text>
</comment>
<proteinExistence type="predicted"/>